<name>B4GRE4_DROPE</name>
<dbReference type="HOGENOM" id="CLU_1887915_0_0_1"/>
<dbReference type="AlphaFoldDB" id="B4GRE4"/>
<protein>
    <submittedName>
        <fullName evidence="2">GL25189</fullName>
    </submittedName>
</protein>
<accession>B4GRE4</accession>
<organism evidence="3">
    <name type="scientific">Drosophila persimilis</name>
    <name type="common">Fruit fly</name>
    <dbReference type="NCBI Taxonomy" id="7234"/>
    <lineage>
        <taxon>Eukaryota</taxon>
        <taxon>Metazoa</taxon>
        <taxon>Ecdysozoa</taxon>
        <taxon>Arthropoda</taxon>
        <taxon>Hexapoda</taxon>
        <taxon>Insecta</taxon>
        <taxon>Pterygota</taxon>
        <taxon>Neoptera</taxon>
        <taxon>Endopterygota</taxon>
        <taxon>Diptera</taxon>
        <taxon>Brachycera</taxon>
        <taxon>Muscomorpha</taxon>
        <taxon>Ephydroidea</taxon>
        <taxon>Drosophilidae</taxon>
        <taxon>Drosophila</taxon>
        <taxon>Sophophora</taxon>
    </lineage>
</organism>
<evidence type="ECO:0000256" key="1">
    <source>
        <dbReference type="SAM" id="MobiDB-lite"/>
    </source>
</evidence>
<reference evidence="2 3" key="1">
    <citation type="journal article" date="2007" name="Nature">
        <title>Evolution of genes and genomes on the Drosophila phylogeny.</title>
        <authorList>
            <consortium name="Drosophila 12 Genomes Consortium"/>
            <person name="Clark A.G."/>
            <person name="Eisen M.B."/>
            <person name="Smith D.R."/>
            <person name="Bergman C.M."/>
            <person name="Oliver B."/>
            <person name="Markow T.A."/>
            <person name="Kaufman T.C."/>
            <person name="Kellis M."/>
            <person name="Gelbart W."/>
            <person name="Iyer V.N."/>
            <person name="Pollard D.A."/>
            <person name="Sackton T.B."/>
            <person name="Larracuente A.M."/>
            <person name="Singh N.D."/>
            <person name="Abad J.P."/>
            <person name="Abt D.N."/>
            <person name="Adryan B."/>
            <person name="Aguade M."/>
            <person name="Akashi H."/>
            <person name="Anderson W.W."/>
            <person name="Aquadro C.F."/>
            <person name="Ardell D.H."/>
            <person name="Arguello R."/>
            <person name="Artieri C.G."/>
            <person name="Barbash D.A."/>
            <person name="Barker D."/>
            <person name="Barsanti P."/>
            <person name="Batterham P."/>
            <person name="Batzoglou S."/>
            <person name="Begun D."/>
            <person name="Bhutkar A."/>
            <person name="Blanco E."/>
            <person name="Bosak S.A."/>
            <person name="Bradley R.K."/>
            <person name="Brand A.D."/>
            <person name="Brent M.R."/>
            <person name="Brooks A.N."/>
            <person name="Brown R.H."/>
            <person name="Butlin R.K."/>
            <person name="Caggese C."/>
            <person name="Calvi B.R."/>
            <person name="Bernardo de Carvalho A."/>
            <person name="Caspi A."/>
            <person name="Castrezana S."/>
            <person name="Celniker S.E."/>
            <person name="Chang J.L."/>
            <person name="Chapple C."/>
            <person name="Chatterji S."/>
            <person name="Chinwalla A."/>
            <person name="Civetta A."/>
            <person name="Clifton S.W."/>
            <person name="Comeron J.M."/>
            <person name="Costello J.C."/>
            <person name="Coyne J.A."/>
            <person name="Daub J."/>
            <person name="David R.G."/>
            <person name="Delcher A.L."/>
            <person name="Delehaunty K."/>
            <person name="Do C.B."/>
            <person name="Ebling H."/>
            <person name="Edwards K."/>
            <person name="Eickbush T."/>
            <person name="Evans J.D."/>
            <person name="Filipski A."/>
            <person name="Findeiss S."/>
            <person name="Freyhult E."/>
            <person name="Fulton L."/>
            <person name="Fulton R."/>
            <person name="Garcia A.C."/>
            <person name="Gardiner A."/>
            <person name="Garfield D.A."/>
            <person name="Garvin B.E."/>
            <person name="Gibson G."/>
            <person name="Gilbert D."/>
            <person name="Gnerre S."/>
            <person name="Godfrey J."/>
            <person name="Good R."/>
            <person name="Gotea V."/>
            <person name="Gravely B."/>
            <person name="Greenberg A.J."/>
            <person name="Griffiths-Jones S."/>
            <person name="Gross S."/>
            <person name="Guigo R."/>
            <person name="Gustafson E.A."/>
            <person name="Haerty W."/>
            <person name="Hahn M.W."/>
            <person name="Halligan D.L."/>
            <person name="Halpern A.L."/>
            <person name="Halter G.M."/>
            <person name="Han M.V."/>
            <person name="Heger A."/>
            <person name="Hillier L."/>
            <person name="Hinrichs A.S."/>
            <person name="Holmes I."/>
            <person name="Hoskins R.A."/>
            <person name="Hubisz M.J."/>
            <person name="Hultmark D."/>
            <person name="Huntley M.A."/>
            <person name="Jaffe D.B."/>
            <person name="Jagadeeshan S."/>
            <person name="Jeck W.R."/>
            <person name="Johnson J."/>
            <person name="Jones C.D."/>
            <person name="Jordan W.C."/>
            <person name="Karpen G.H."/>
            <person name="Kataoka E."/>
            <person name="Keightley P.D."/>
            <person name="Kheradpour P."/>
            <person name="Kirkness E.F."/>
            <person name="Koerich L.B."/>
            <person name="Kristiansen K."/>
            <person name="Kudrna D."/>
            <person name="Kulathinal R.J."/>
            <person name="Kumar S."/>
            <person name="Kwok R."/>
            <person name="Lander E."/>
            <person name="Langley C.H."/>
            <person name="Lapoint R."/>
            <person name="Lazzaro B.P."/>
            <person name="Lee S.J."/>
            <person name="Levesque L."/>
            <person name="Li R."/>
            <person name="Lin C.F."/>
            <person name="Lin M.F."/>
            <person name="Lindblad-Toh K."/>
            <person name="Llopart A."/>
            <person name="Long M."/>
            <person name="Low L."/>
            <person name="Lozovsky E."/>
            <person name="Lu J."/>
            <person name="Luo M."/>
            <person name="Machado C.A."/>
            <person name="Makalowski W."/>
            <person name="Marzo M."/>
            <person name="Matsuda M."/>
            <person name="Matzkin L."/>
            <person name="McAllister B."/>
            <person name="McBride C.S."/>
            <person name="McKernan B."/>
            <person name="McKernan K."/>
            <person name="Mendez-Lago M."/>
            <person name="Minx P."/>
            <person name="Mollenhauer M.U."/>
            <person name="Montooth K."/>
            <person name="Mount S.M."/>
            <person name="Mu X."/>
            <person name="Myers E."/>
            <person name="Negre B."/>
            <person name="Newfeld S."/>
            <person name="Nielsen R."/>
            <person name="Noor M.A."/>
            <person name="O'Grady P."/>
            <person name="Pachter L."/>
            <person name="Papaceit M."/>
            <person name="Parisi M.J."/>
            <person name="Parisi M."/>
            <person name="Parts L."/>
            <person name="Pedersen J.S."/>
            <person name="Pesole G."/>
            <person name="Phillippy A.M."/>
            <person name="Ponting C.P."/>
            <person name="Pop M."/>
            <person name="Porcelli D."/>
            <person name="Powell J.R."/>
            <person name="Prohaska S."/>
            <person name="Pruitt K."/>
            <person name="Puig M."/>
            <person name="Quesneville H."/>
            <person name="Ram K.R."/>
            <person name="Rand D."/>
            <person name="Rasmussen M.D."/>
            <person name="Reed L.K."/>
            <person name="Reenan R."/>
            <person name="Reily A."/>
            <person name="Remington K.A."/>
            <person name="Rieger T.T."/>
            <person name="Ritchie M.G."/>
            <person name="Robin C."/>
            <person name="Rogers Y.H."/>
            <person name="Rohde C."/>
            <person name="Rozas J."/>
            <person name="Rubenfield M.J."/>
            <person name="Ruiz A."/>
            <person name="Russo S."/>
            <person name="Salzberg S.L."/>
            <person name="Sanchez-Gracia A."/>
            <person name="Saranga D.J."/>
            <person name="Sato H."/>
            <person name="Schaeffer S.W."/>
            <person name="Schatz M.C."/>
            <person name="Schlenke T."/>
            <person name="Schwartz R."/>
            <person name="Segarra C."/>
            <person name="Singh R.S."/>
            <person name="Sirot L."/>
            <person name="Sirota M."/>
            <person name="Sisneros N.B."/>
            <person name="Smith C.D."/>
            <person name="Smith T.F."/>
            <person name="Spieth J."/>
            <person name="Stage D.E."/>
            <person name="Stark A."/>
            <person name="Stephan W."/>
            <person name="Strausberg R.L."/>
            <person name="Strempel S."/>
            <person name="Sturgill D."/>
            <person name="Sutton G."/>
            <person name="Sutton G.G."/>
            <person name="Tao W."/>
            <person name="Teichmann S."/>
            <person name="Tobari Y.N."/>
            <person name="Tomimura Y."/>
            <person name="Tsolas J.M."/>
            <person name="Valente V.L."/>
            <person name="Venter E."/>
            <person name="Venter J.C."/>
            <person name="Vicario S."/>
            <person name="Vieira F.G."/>
            <person name="Vilella A.J."/>
            <person name="Villasante A."/>
            <person name="Walenz B."/>
            <person name="Wang J."/>
            <person name="Wasserman M."/>
            <person name="Watts T."/>
            <person name="Wilson D."/>
            <person name="Wilson R.K."/>
            <person name="Wing R.A."/>
            <person name="Wolfner M.F."/>
            <person name="Wong A."/>
            <person name="Wong G.K."/>
            <person name="Wu C.I."/>
            <person name="Wu G."/>
            <person name="Yamamoto D."/>
            <person name="Yang H.P."/>
            <person name="Yang S.P."/>
            <person name="Yorke J.A."/>
            <person name="Yoshida K."/>
            <person name="Zdobnov E."/>
            <person name="Zhang P."/>
            <person name="Zhang Y."/>
            <person name="Zimin A.V."/>
            <person name="Baldwin J."/>
            <person name="Abdouelleil A."/>
            <person name="Abdulkadir J."/>
            <person name="Abebe A."/>
            <person name="Abera B."/>
            <person name="Abreu J."/>
            <person name="Acer S.C."/>
            <person name="Aftuck L."/>
            <person name="Alexander A."/>
            <person name="An P."/>
            <person name="Anderson E."/>
            <person name="Anderson S."/>
            <person name="Arachi H."/>
            <person name="Azer M."/>
            <person name="Bachantsang P."/>
            <person name="Barry A."/>
            <person name="Bayul T."/>
            <person name="Berlin A."/>
            <person name="Bessette D."/>
            <person name="Bloom T."/>
            <person name="Blye J."/>
            <person name="Boguslavskiy L."/>
            <person name="Bonnet C."/>
            <person name="Boukhgalter B."/>
            <person name="Bourzgui I."/>
            <person name="Brown A."/>
            <person name="Cahill P."/>
            <person name="Channer S."/>
            <person name="Cheshatsang Y."/>
            <person name="Chuda L."/>
            <person name="Citroen M."/>
            <person name="Collymore A."/>
            <person name="Cooke P."/>
            <person name="Costello M."/>
            <person name="D'Aco K."/>
            <person name="Daza R."/>
            <person name="De Haan G."/>
            <person name="DeGray S."/>
            <person name="DeMaso C."/>
            <person name="Dhargay N."/>
            <person name="Dooley K."/>
            <person name="Dooley E."/>
            <person name="Doricent M."/>
            <person name="Dorje P."/>
            <person name="Dorjee K."/>
            <person name="Dupes A."/>
            <person name="Elong R."/>
            <person name="Falk J."/>
            <person name="Farina A."/>
            <person name="Faro S."/>
            <person name="Ferguson D."/>
            <person name="Fisher S."/>
            <person name="Foley C.D."/>
            <person name="Franke A."/>
            <person name="Friedrich D."/>
            <person name="Gadbois L."/>
            <person name="Gearin G."/>
            <person name="Gearin C.R."/>
            <person name="Giannoukos G."/>
            <person name="Goode T."/>
            <person name="Graham J."/>
            <person name="Grandbois E."/>
            <person name="Grewal S."/>
            <person name="Gyaltsen K."/>
            <person name="Hafez N."/>
            <person name="Hagos B."/>
            <person name="Hall J."/>
            <person name="Henson C."/>
            <person name="Hollinger A."/>
            <person name="Honan T."/>
            <person name="Huard M.D."/>
            <person name="Hughes L."/>
            <person name="Hurhula B."/>
            <person name="Husby M.E."/>
            <person name="Kamat A."/>
            <person name="Kanga B."/>
            <person name="Kashin S."/>
            <person name="Khazanovich D."/>
            <person name="Kisner P."/>
            <person name="Lance K."/>
            <person name="Lara M."/>
            <person name="Lee W."/>
            <person name="Lennon N."/>
            <person name="Letendre F."/>
            <person name="LeVine R."/>
            <person name="Lipovsky A."/>
            <person name="Liu X."/>
            <person name="Liu J."/>
            <person name="Liu S."/>
            <person name="Lokyitsang T."/>
            <person name="Lokyitsang Y."/>
            <person name="Lubonja R."/>
            <person name="Lui A."/>
            <person name="MacDonald P."/>
            <person name="Magnisalis V."/>
            <person name="Maru K."/>
            <person name="Matthews C."/>
            <person name="McCusker W."/>
            <person name="McDonough S."/>
            <person name="Mehta T."/>
            <person name="Meldrim J."/>
            <person name="Meneus L."/>
            <person name="Mihai O."/>
            <person name="Mihalev A."/>
            <person name="Mihova T."/>
            <person name="Mittelman R."/>
            <person name="Mlenga V."/>
            <person name="Montmayeur A."/>
            <person name="Mulrain L."/>
            <person name="Navidi A."/>
            <person name="Naylor J."/>
            <person name="Negash T."/>
            <person name="Nguyen T."/>
            <person name="Nguyen N."/>
            <person name="Nicol R."/>
            <person name="Norbu C."/>
            <person name="Norbu N."/>
            <person name="Novod N."/>
            <person name="O'Neill B."/>
            <person name="Osman S."/>
            <person name="Markiewicz E."/>
            <person name="Oyono O.L."/>
            <person name="Patti C."/>
            <person name="Phunkhang P."/>
            <person name="Pierre F."/>
            <person name="Priest M."/>
            <person name="Raghuraman S."/>
            <person name="Rege F."/>
            <person name="Reyes R."/>
            <person name="Rise C."/>
            <person name="Rogov P."/>
            <person name="Ross K."/>
            <person name="Ryan E."/>
            <person name="Settipalli S."/>
            <person name="Shea T."/>
            <person name="Sherpa N."/>
            <person name="Shi L."/>
            <person name="Shih D."/>
            <person name="Sparrow T."/>
            <person name="Spaulding J."/>
            <person name="Stalker J."/>
            <person name="Stange-Thomann N."/>
            <person name="Stavropoulos S."/>
            <person name="Stone C."/>
            <person name="Strader C."/>
            <person name="Tesfaye S."/>
            <person name="Thomson T."/>
            <person name="Thoulutsang Y."/>
            <person name="Thoulutsang D."/>
            <person name="Topham K."/>
            <person name="Topping I."/>
            <person name="Tsamla T."/>
            <person name="Vassiliev H."/>
            <person name="Vo A."/>
            <person name="Wangchuk T."/>
            <person name="Wangdi T."/>
            <person name="Weiand M."/>
            <person name="Wilkinson J."/>
            <person name="Wilson A."/>
            <person name="Yadav S."/>
            <person name="Young G."/>
            <person name="Yu Q."/>
            <person name="Zembek L."/>
            <person name="Zhong D."/>
            <person name="Zimmer A."/>
            <person name="Zwirko Z."/>
            <person name="Jaffe D.B."/>
            <person name="Alvarez P."/>
            <person name="Brockman W."/>
            <person name="Butler J."/>
            <person name="Chin C."/>
            <person name="Gnerre S."/>
            <person name="Grabherr M."/>
            <person name="Kleber M."/>
            <person name="Mauceli E."/>
            <person name="MacCallum I."/>
        </authorList>
    </citation>
    <scope>NUCLEOTIDE SEQUENCE [LARGE SCALE GENOMIC DNA]</scope>
    <source>
        <strain evidence="3">MSH-3 / Tucson 14011-0111.49</strain>
    </source>
</reference>
<dbReference type="OMA" id="GFYMESK"/>
<sequence>MDTGGVEPGVDVMAAKWFGSVRYGVGVSVGVDDSVSVGSSALFWQSFGFYMESKGLTSGAVAVAVAVVVAKCGTEPPHGGVIGVRERQKQQQKHIQEATTGPDLRQTDSNVVHVHGDGVIEDEVEDSTALAAVQQQQQQQRRQRQRQNQELHSGDAEEVAVC</sequence>
<gene>
    <name evidence="2" type="primary">Dper\GL25189</name>
    <name evidence="2" type="ORF">Dper_GL25189</name>
</gene>
<dbReference type="EMBL" id="CH479188">
    <property type="protein sequence ID" value="EDW40329.1"/>
    <property type="molecule type" value="Genomic_DNA"/>
</dbReference>
<feature type="region of interest" description="Disordered" evidence="1">
    <location>
        <begin position="129"/>
        <end position="162"/>
    </location>
</feature>
<evidence type="ECO:0000313" key="3">
    <source>
        <dbReference type="Proteomes" id="UP000008744"/>
    </source>
</evidence>
<proteinExistence type="predicted"/>
<feature type="region of interest" description="Disordered" evidence="1">
    <location>
        <begin position="78"/>
        <end position="108"/>
    </location>
</feature>
<keyword evidence="3" id="KW-1185">Reference proteome</keyword>
<evidence type="ECO:0000313" key="2">
    <source>
        <dbReference type="EMBL" id="EDW40329.1"/>
    </source>
</evidence>
<dbReference type="Proteomes" id="UP000008744">
    <property type="component" value="Unassembled WGS sequence"/>
</dbReference>